<dbReference type="PANTHER" id="PTHR43861">
    <property type="entry name" value="TRANS-ACONITATE 2-METHYLTRANSFERASE-RELATED"/>
    <property type="match status" value="1"/>
</dbReference>
<protein>
    <submittedName>
        <fullName evidence="3">SAM-dependent methyltransferase</fullName>
    </submittedName>
</protein>
<dbReference type="InterPro" id="IPR038576">
    <property type="entry name" value="Methyltransf_Zn-bd_dom_put_sf"/>
</dbReference>
<evidence type="ECO:0000259" key="1">
    <source>
        <dbReference type="Pfam" id="PF08421"/>
    </source>
</evidence>
<dbReference type="GO" id="GO:0032259">
    <property type="term" value="P:methylation"/>
    <property type="evidence" value="ECO:0007669"/>
    <property type="project" value="UniProtKB-KW"/>
</dbReference>
<dbReference type="SUPFAM" id="SSF53335">
    <property type="entry name" value="S-adenosyl-L-methionine-dependent methyltransferases"/>
    <property type="match status" value="1"/>
</dbReference>
<dbReference type="InterPro" id="IPR013691">
    <property type="entry name" value="MeTrfase_14"/>
</dbReference>
<evidence type="ECO:0000259" key="2">
    <source>
        <dbReference type="Pfam" id="PF08484"/>
    </source>
</evidence>
<proteinExistence type="predicted"/>
<dbReference type="Pfam" id="PF08484">
    <property type="entry name" value="Methyltransf_14"/>
    <property type="match status" value="1"/>
</dbReference>
<dbReference type="AlphaFoldDB" id="A0A7W6D9J1"/>
<keyword evidence="3" id="KW-0489">Methyltransferase</keyword>
<dbReference type="Proteomes" id="UP000574761">
    <property type="component" value="Unassembled WGS sequence"/>
</dbReference>
<dbReference type="GO" id="GO:0008168">
    <property type="term" value="F:methyltransferase activity"/>
    <property type="evidence" value="ECO:0007669"/>
    <property type="project" value="UniProtKB-KW"/>
</dbReference>
<dbReference type="Gene3D" id="3.40.50.720">
    <property type="entry name" value="NAD(P)-binding Rossmann-like Domain"/>
    <property type="match status" value="1"/>
</dbReference>
<dbReference type="Gene3D" id="6.20.50.110">
    <property type="entry name" value="Methyltransferase, zinc-binding domain"/>
    <property type="match status" value="1"/>
</dbReference>
<evidence type="ECO:0000313" key="3">
    <source>
        <dbReference type="EMBL" id="MBB3975688.1"/>
    </source>
</evidence>
<evidence type="ECO:0000313" key="4">
    <source>
        <dbReference type="Proteomes" id="UP000574761"/>
    </source>
</evidence>
<dbReference type="Pfam" id="PF08421">
    <property type="entry name" value="Methyltransf_13"/>
    <property type="match status" value="1"/>
</dbReference>
<dbReference type="PANTHER" id="PTHR43861:SF5">
    <property type="entry name" value="BLL5978 PROTEIN"/>
    <property type="match status" value="1"/>
</dbReference>
<dbReference type="RefSeq" id="WP_183799625.1">
    <property type="nucleotide sequence ID" value="NZ_JACIEE010000002.1"/>
</dbReference>
<dbReference type="InterPro" id="IPR029063">
    <property type="entry name" value="SAM-dependent_MTases_sf"/>
</dbReference>
<feature type="domain" description="Methyltransferase putative zinc binding" evidence="1">
    <location>
        <begin position="6"/>
        <end position="67"/>
    </location>
</feature>
<gene>
    <name evidence="3" type="ORF">GGQ64_000875</name>
</gene>
<comment type="caution">
    <text evidence="3">The sequence shown here is derived from an EMBL/GenBank/DDBJ whole genome shotgun (WGS) entry which is preliminary data.</text>
</comment>
<dbReference type="Gene3D" id="3.40.50.150">
    <property type="entry name" value="Vaccinia Virus protein VP39"/>
    <property type="match status" value="1"/>
</dbReference>
<reference evidence="3 4" key="1">
    <citation type="submission" date="2020-08" db="EMBL/GenBank/DDBJ databases">
        <title>Genomic Encyclopedia of Type Strains, Phase IV (KMG-IV): sequencing the most valuable type-strain genomes for metagenomic binning, comparative biology and taxonomic classification.</title>
        <authorList>
            <person name="Goeker M."/>
        </authorList>
    </citation>
    <scope>NUCLEOTIDE SEQUENCE [LARGE SCALE GENOMIC DNA]</scope>
    <source>
        <strain evidence="3 4">DSM 100211</strain>
    </source>
</reference>
<dbReference type="InterPro" id="IPR013630">
    <property type="entry name" value="Methyltransf_Zn-bd_dom_put"/>
</dbReference>
<accession>A0A7W6D9J1</accession>
<keyword evidence="4" id="KW-1185">Reference proteome</keyword>
<dbReference type="EMBL" id="JACIEE010000002">
    <property type="protein sequence ID" value="MBB3975688.1"/>
    <property type="molecule type" value="Genomic_DNA"/>
</dbReference>
<sequence>MTDRLCRFCNAPLVHVFADLGVTPLANSYVRPTDAGSPDASYPLRAFVCSECWLVQADAFASPEDIFSDYAYFSSFSDSWVEHARRFAELAIARFGLSDKSQVIEVASNDGYLLRHFVARGIPSLGIEPAQNVASVAREAGVPTECRFFGRETAADLAARGLLADLVVGNNVLAHVPDINDFVGGMAIVLKPDGVVSFEFPHLLRLIENVQFDTIYHEHFYYLSLLAVENVLARHGLVVVDVEELPTHGGSLRVTAARKSSTAYRPTEGVEKVGNDEREAGLADVARYHAFQEAIVPVREGLLAFLRKARAEGRSVAAYGAAAKGNTLLNFCGIGTDLIAYVVDRSPHKQGHLLPGSRLPIHSPERLAETQPDYVLILPWNISAEIVANNDISAWGGRYVIAVPELTVLT</sequence>
<feature type="domain" description="C-methyltransferase" evidence="2">
    <location>
        <begin position="246"/>
        <end position="404"/>
    </location>
</feature>
<dbReference type="Pfam" id="PF13489">
    <property type="entry name" value="Methyltransf_23"/>
    <property type="match status" value="1"/>
</dbReference>
<organism evidence="3 4">
    <name type="scientific">Mycoplana azooxidifex</name>
    <dbReference type="NCBI Taxonomy" id="1636188"/>
    <lineage>
        <taxon>Bacteria</taxon>
        <taxon>Pseudomonadati</taxon>
        <taxon>Pseudomonadota</taxon>
        <taxon>Alphaproteobacteria</taxon>
        <taxon>Hyphomicrobiales</taxon>
        <taxon>Rhizobiaceae</taxon>
        <taxon>Mycoplana</taxon>
    </lineage>
</organism>
<dbReference type="Gene3D" id="6.10.250.3100">
    <property type="match status" value="1"/>
</dbReference>
<name>A0A7W6D9J1_9HYPH</name>
<keyword evidence="3" id="KW-0808">Transferase</keyword>